<name>A0A7W6BQH6_9HYPH</name>
<dbReference type="EMBL" id="JACIDO010000004">
    <property type="protein sequence ID" value="MBB3936214.1"/>
    <property type="molecule type" value="Genomic_DNA"/>
</dbReference>
<evidence type="ECO:0000313" key="2">
    <source>
        <dbReference type="Proteomes" id="UP000531216"/>
    </source>
</evidence>
<protein>
    <submittedName>
        <fullName evidence="1">Uncharacterized protein</fullName>
    </submittedName>
</protein>
<accession>A0A7W6BQH6</accession>
<gene>
    <name evidence="1" type="ORF">GGR05_002364</name>
</gene>
<evidence type="ECO:0000313" key="1">
    <source>
        <dbReference type="EMBL" id="MBB3936214.1"/>
    </source>
</evidence>
<proteinExistence type="predicted"/>
<sequence length="76" mass="8729">MTEDTAVEARRREIAVEHVLFKLIEYVEDRHPGLLDFVENSLDHLGDPARDGTKDDEAVREIARRMLKGARRQGVD</sequence>
<dbReference type="OrthoDB" id="8001034at2"/>
<reference evidence="1 2" key="1">
    <citation type="submission" date="2020-08" db="EMBL/GenBank/DDBJ databases">
        <title>Genomic Encyclopedia of Type Strains, Phase IV (KMG-IV): sequencing the most valuable type-strain genomes for metagenomic binning, comparative biology and taxonomic classification.</title>
        <authorList>
            <person name="Goeker M."/>
        </authorList>
    </citation>
    <scope>NUCLEOTIDE SEQUENCE [LARGE SCALE GENOMIC DNA]</scope>
    <source>
        <strain evidence="1 2">DSM 25024</strain>
    </source>
</reference>
<dbReference type="AlphaFoldDB" id="A0A7W6BQH6"/>
<organism evidence="1 2">
    <name type="scientific">Aureimonas phyllosphaerae</name>
    <dbReference type="NCBI Taxonomy" id="1166078"/>
    <lineage>
        <taxon>Bacteria</taxon>
        <taxon>Pseudomonadati</taxon>
        <taxon>Pseudomonadota</taxon>
        <taxon>Alphaproteobacteria</taxon>
        <taxon>Hyphomicrobiales</taxon>
        <taxon>Aurantimonadaceae</taxon>
        <taxon>Aureimonas</taxon>
    </lineage>
</organism>
<comment type="caution">
    <text evidence="1">The sequence shown here is derived from an EMBL/GenBank/DDBJ whole genome shotgun (WGS) entry which is preliminary data.</text>
</comment>
<dbReference type="Proteomes" id="UP000531216">
    <property type="component" value="Unassembled WGS sequence"/>
</dbReference>
<dbReference type="RefSeq" id="WP_090963159.1">
    <property type="nucleotide sequence ID" value="NZ_CP181348.1"/>
</dbReference>
<keyword evidence="2" id="KW-1185">Reference proteome</keyword>